<dbReference type="PANTHER" id="PTHR21064:SF6">
    <property type="entry name" value="AMINOGLYCOSIDE PHOSPHOTRANSFERASE DOMAIN-CONTAINING PROTEIN"/>
    <property type="match status" value="1"/>
</dbReference>
<dbReference type="RefSeq" id="WP_204415344.1">
    <property type="nucleotide sequence ID" value="NZ_JAFBED010000003.1"/>
</dbReference>
<keyword evidence="4" id="KW-1185">Reference proteome</keyword>
<evidence type="ECO:0000313" key="3">
    <source>
        <dbReference type="EMBL" id="MBM7620013.1"/>
    </source>
</evidence>
<dbReference type="InterPro" id="IPR050249">
    <property type="entry name" value="Pseudomonas-type_ThrB"/>
</dbReference>
<feature type="domain" description="Aminoglycoside phosphotransferase" evidence="2">
    <location>
        <begin position="38"/>
        <end position="247"/>
    </location>
</feature>
<dbReference type="GO" id="GO:0016301">
    <property type="term" value="F:kinase activity"/>
    <property type="evidence" value="ECO:0007669"/>
    <property type="project" value="UniProtKB-KW"/>
</dbReference>
<dbReference type="Proteomes" id="UP000737402">
    <property type="component" value="Unassembled WGS sequence"/>
</dbReference>
<evidence type="ECO:0000313" key="4">
    <source>
        <dbReference type="Proteomes" id="UP000737402"/>
    </source>
</evidence>
<dbReference type="Gene3D" id="3.90.1200.10">
    <property type="match status" value="1"/>
</dbReference>
<protein>
    <submittedName>
        <fullName evidence="3">Ser/Thr protein kinase RdoA (MazF antagonist)</fullName>
    </submittedName>
</protein>
<evidence type="ECO:0000259" key="2">
    <source>
        <dbReference type="Pfam" id="PF01636"/>
    </source>
</evidence>
<keyword evidence="3" id="KW-0418">Kinase</keyword>
<dbReference type="EMBL" id="JAFBED010000003">
    <property type="protein sequence ID" value="MBM7620013.1"/>
    <property type="molecule type" value="Genomic_DNA"/>
</dbReference>
<evidence type="ECO:0000256" key="1">
    <source>
        <dbReference type="ARBA" id="ARBA00038240"/>
    </source>
</evidence>
<gene>
    <name evidence="3" type="ORF">JOC95_001865</name>
</gene>
<accession>A0ABS2NZA6</accession>
<dbReference type="InterPro" id="IPR011009">
    <property type="entry name" value="Kinase-like_dom_sf"/>
</dbReference>
<organism evidence="3 4">
    <name type="scientific">Sutcliffiella tianshenii</name>
    <dbReference type="NCBI Taxonomy" id="1463404"/>
    <lineage>
        <taxon>Bacteria</taxon>
        <taxon>Bacillati</taxon>
        <taxon>Bacillota</taxon>
        <taxon>Bacilli</taxon>
        <taxon>Bacillales</taxon>
        <taxon>Bacillaceae</taxon>
        <taxon>Sutcliffiella</taxon>
    </lineage>
</organism>
<dbReference type="PANTHER" id="PTHR21064">
    <property type="entry name" value="AMINOGLYCOSIDE PHOSPHOTRANSFERASE DOMAIN-CONTAINING PROTEIN-RELATED"/>
    <property type="match status" value="1"/>
</dbReference>
<dbReference type="SUPFAM" id="SSF56112">
    <property type="entry name" value="Protein kinase-like (PK-like)"/>
    <property type="match status" value="1"/>
</dbReference>
<reference evidence="3 4" key="1">
    <citation type="submission" date="2021-01" db="EMBL/GenBank/DDBJ databases">
        <title>Genomic Encyclopedia of Type Strains, Phase IV (KMG-IV): sequencing the most valuable type-strain genomes for metagenomic binning, comparative biology and taxonomic classification.</title>
        <authorList>
            <person name="Goeker M."/>
        </authorList>
    </citation>
    <scope>NUCLEOTIDE SEQUENCE [LARGE SCALE GENOMIC DNA]</scope>
    <source>
        <strain evidence="3 4">DSM 25879</strain>
    </source>
</reference>
<keyword evidence="3" id="KW-0808">Transferase</keyword>
<comment type="caution">
    <text evidence="3">The sequence shown here is derived from an EMBL/GenBank/DDBJ whole genome shotgun (WGS) entry which is preliminary data.</text>
</comment>
<name>A0ABS2NZA6_9BACI</name>
<dbReference type="Gene3D" id="3.30.200.20">
    <property type="entry name" value="Phosphorylase Kinase, domain 1"/>
    <property type="match status" value="1"/>
</dbReference>
<dbReference type="Pfam" id="PF01636">
    <property type="entry name" value="APH"/>
    <property type="match status" value="1"/>
</dbReference>
<sequence>MEGVKVKYSMIATESIKDILEDYDIDAVTSCTFLVKGLNDTYLVTTTSATYIFRLYRHDWRQESAILFELDALNHLDRNHFFVSTPINRRDGQSITTIAAPEGTRYGVLFTYIEGNRPDINENNVRLIGSALARLHEATKDFPSTHDRTFELDLHHLLYEPMERIKPVLHHIMGNKHDALLKEVITKIEGSVLDKQLETGFCHGDFHNFNMHIDNGVIGAFDFDCSSTGYRAYDLAVFWWNLTNNYSNLASSCWKAFLEGYKSCRTLNQEDEQSLRAFVSLRRIWFMNILLQNDDVFGTQWIQSHNIQSFINQLTEDMAHI</sequence>
<dbReference type="InterPro" id="IPR002575">
    <property type="entry name" value="Aminoglycoside_PTrfase"/>
</dbReference>
<comment type="similarity">
    <text evidence="1">Belongs to the pseudomonas-type ThrB family.</text>
</comment>
<proteinExistence type="inferred from homology"/>